<proteinExistence type="predicted"/>
<protein>
    <submittedName>
        <fullName evidence="4">Polyketide synthase</fullName>
    </submittedName>
</protein>
<dbReference type="InterPro" id="IPR036736">
    <property type="entry name" value="ACP-like_sf"/>
</dbReference>
<dbReference type="InterPro" id="IPR009081">
    <property type="entry name" value="PP-bd_ACP"/>
</dbReference>
<dbReference type="GO" id="GO:0031177">
    <property type="term" value="F:phosphopantetheine binding"/>
    <property type="evidence" value="ECO:0007669"/>
    <property type="project" value="InterPro"/>
</dbReference>
<dbReference type="OrthoDB" id="329835at2759"/>
<name>A0A8H4JCZ2_9HYPO</name>
<keyword evidence="2" id="KW-0597">Phosphoprotein</keyword>
<gene>
    <name evidence="4" type="ORF">FACUT_11671</name>
</gene>
<dbReference type="Proteomes" id="UP000536711">
    <property type="component" value="Unassembled WGS sequence"/>
</dbReference>
<keyword evidence="5" id="KW-1185">Reference proteome</keyword>
<evidence type="ECO:0000259" key="3">
    <source>
        <dbReference type="PROSITE" id="PS50075"/>
    </source>
</evidence>
<dbReference type="SMART" id="SM00823">
    <property type="entry name" value="PKS_PP"/>
    <property type="match status" value="1"/>
</dbReference>
<sequence length="151" mass="16296">MPGRVIMGIGSGGLIRQNQPADPYWSRTALYSYLNLVDIPIPDLKVVDASNDFDLKSLLSYCSSIDAAAEIVTTGLSLMLAKAMNMLPEEIDTGKPPNVYGVDSLVAVGVRNWVVTNCGVEVSVFEVLSDRTVAELAREITRRGSFGGEDK</sequence>
<accession>A0A8H4JCZ2</accession>
<dbReference type="SUPFAM" id="SSF47336">
    <property type="entry name" value="ACP-like"/>
    <property type="match status" value="1"/>
</dbReference>
<evidence type="ECO:0000256" key="1">
    <source>
        <dbReference type="ARBA" id="ARBA00022450"/>
    </source>
</evidence>
<dbReference type="Pfam" id="PF00550">
    <property type="entry name" value="PP-binding"/>
    <property type="match status" value="1"/>
</dbReference>
<organism evidence="4 5">
    <name type="scientific">Fusarium acutatum</name>
    <dbReference type="NCBI Taxonomy" id="78861"/>
    <lineage>
        <taxon>Eukaryota</taxon>
        <taxon>Fungi</taxon>
        <taxon>Dikarya</taxon>
        <taxon>Ascomycota</taxon>
        <taxon>Pezizomycotina</taxon>
        <taxon>Sordariomycetes</taxon>
        <taxon>Hypocreomycetidae</taxon>
        <taxon>Hypocreales</taxon>
        <taxon>Nectriaceae</taxon>
        <taxon>Fusarium</taxon>
        <taxon>Fusarium fujikuroi species complex</taxon>
    </lineage>
</organism>
<dbReference type="AlphaFoldDB" id="A0A8H4JCZ2"/>
<evidence type="ECO:0000313" key="5">
    <source>
        <dbReference type="Proteomes" id="UP000536711"/>
    </source>
</evidence>
<dbReference type="Gene3D" id="1.10.1200.10">
    <property type="entry name" value="ACP-like"/>
    <property type="match status" value="1"/>
</dbReference>
<comment type="caution">
    <text evidence="4">The sequence shown here is derived from an EMBL/GenBank/DDBJ whole genome shotgun (WGS) entry which is preliminary data.</text>
</comment>
<dbReference type="PROSITE" id="PS50075">
    <property type="entry name" value="CARRIER"/>
    <property type="match status" value="1"/>
</dbReference>
<keyword evidence="1" id="KW-0596">Phosphopantetheine</keyword>
<reference evidence="4 5" key="1">
    <citation type="submission" date="2020-01" db="EMBL/GenBank/DDBJ databases">
        <title>Identification and distribution of gene clusters putatively required for synthesis of sphingolipid metabolism inhibitors in phylogenetically diverse species of the filamentous fungus Fusarium.</title>
        <authorList>
            <person name="Kim H.-S."/>
            <person name="Busman M."/>
            <person name="Brown D.W."/>
            <person name="Divon H."/>
            <person name="Uhlig S."/>
            <person name="Proctor R.H."/>
        </authorList>
    </citation>
    <scope>NUCLEOTIDE SEQUENCE [LARGE SCALE GENOMIC DNA]</scope>
    <source>
        <strain evidence="4 5">NRRL 13308</strain>
    </source>
</reference>
<feature type="domain" description="Carrier" evidence="3">
    <location>
        <begin position="70"/>
        <end position="144"/>
    </location>
</feature>
<evidence type="ECO:0000313" key="4">
    <source>
        <dbReference type="EMBL" id="KAF4418860.1"/>
    </source>
</evidence>
<dbReference type="InterPro" id="IPR020806">
    <property type="entry name" value="PKS_PP-bd"/>
</dbReference>
<evidence type="ECO:0000256" key="2">
    <source>
        <dbReference type="ARBA" id="ARBA00022553"/>
    </source>
</evidence>
<dbReference type="EMBL" id="JAADJF010000394">
    <property type="protein sequence ID" value="KAF4418860.1"/>
    <property type="molecule type" value="Genomic_DNA"/>
</dbReference>